<keyword evidence="1" id="KW-0175">Coiled coil</keyword>
<evidence type="ECO:0000313" key="2">
    <source>
        <dbReference type="EMBL" id="MBD3688761.1"/>
    </source>
</evidence>
<comment type="caution">
    <text evidence="2">The sequence shown here is derived from an EMBL/GenBank/DDBJ whole genome shotgun (WGS) entry which is preliminary data.</text>
</comment>
<gene>
    <name evidence="2" type="ORF">H8R10_00685</name>
</gene>
<protein>
    <submittedName>
        <fullName evidence="2">DUF349 domain-containing protein</fullName>
    </submittedName>
</protein>
<dbReference type="Proteomes" id="UP000627538">
    <property type="component" value="Unassembled WGS sequence"/>
</dbReference>
<dbReference type="InterPro" id="IPR007139">
    <property type="entry name" value="DUF349"/>
</dbReference>
<accession>A0A8I0KN05</accession>
<dbReference type="EMBL" id="JACRUO010000001">
    <property type="protein sequence ID" value="MBD3688761.1"/>
    <property type="molecule type" value="Genomic_DNA"/>
</dbReference>
<sequence>MRGPVMPTPAAPAPTPPAPHLVEAAKAFGRVDDQGRVWVREADGEREVGQFPEQVPPDPLQMYVRRYLELVSQVDLFEKRLPHLGGREIDQTLASLREQVEAPAAVGDLPGLRERVEQLHRAGEERKERIGIERAEAKKQARERRQAIVDEARRLAEQDPARTQWKQSGQRFRDLLEEWKTEQRTSPRLDRASEDELWKQFSSARSVFDKHRREFFSKLDAEQERAKRRKEQLIAEAERLSTSTEWGATAGAFRDLMSQWKAAGRASRRDDDALWERFNTAQQRFFDARHAHTAELDAQFEDNLKVKEELAAQAEALLPITDVRAARRALAPIQDAWDEAGMVPRHAMSRIDARMRAVEDALREAEEAEWRRTNPETQARAEGMAGQLQTLIAELEGQIEAARAGGDEAKVAELEKNLAARRAWLEQVQSIQR</sequence>
<name>A0A8I0KN05_9ACTO</name>
<reference evidence="2 3" key="1">
    <citation type="submission" date="2020-08" db="EMBL/GenBank/DDBJ databases">
        <title>Winkia gen. nov., sp. nov., isolated from faeces of the Anser albifrons in China.</title>
        <authorList>
            <person name="Liu Q."/>
        </authorList>
    </citation>
    <scope>NUCLEOTIDE SEQUENCE [LARGE SCALE GENOMIC DNA]</scope>
    <source>
        <strain evidence="2 3">C62</strain>
    </source>
</reference>
<feature type="coiled-coil region" evidence="1">
    <location>
        <begin position="216"/>
        <end position="243"/>
    </location>
</feature>
<dbReference type="AlphaFoldDB" id="A0A8I0KN05"/>
<proteinExistence type="predicted"/>
<evidence type="ECO:0000256" key="1">
    <source>
        <dbReference type="SAM" id="Coils"/>
    </source>
</evidence>
<keyword evidence="3" id="KW-1185">Reference proteome</keyword>
<evidence type="ECO:0000313" key="3">
    <source>
        <dbReference type="Proteomes" id="UP000627538"/>
    </source>
</evidence>
<organism evidence="2 3">
    <name type="scientific">Nanchangia anserum</name>
    <dbReference type="NCBI Taxonomy" id="2692125"/>
    <lineage>
        <taxon>Bacteria</taxon>
        <taxon>Bacillati</taxon>
        <taxon>Actinomycetota</taxon>
        <taxon>Actinomycetes</taxon>
        <taxon>Actinomycetales</taxon>
        <taxon>Actinomycetaceae</taxon>
        <taxon>Nanchangia</taxon>
    </lineage>
</organism>
<dbReference type="Pfam" id="PF03993">
    <property type="entry name" value="DUF349"/>
    <property type="match status" value="3"/>
</dbReference>